<keyword evidence="2" id="KW-0328">Glycosyltransferase</keyword>
<dbReference type="AlphaFoldDB" id="A0A9P8V1V7"/>
<evidence type="ECO:0000256" key="3">
    <source>
        <dbReference type="ARBA" id="ARBA00022679"/>
    </source>
</evidence>
<keyword evidence="3" id="KW-0808">Transferase</keyword>
<dbReference type="PANTHER" id="PTHR31306:SF3">
    <property type="entry name" value="NUCLEOTIDE-DIPHOSPHO-SUGAR TRANSFERASE DOMAIN-CONTAINING PROTEIN"/>
    <property type="match status" value="1"/>
</dbReference>
<evidence type="ECO:0000256" key="2">
    <source>
        <dbReference type="ARBA" id="ARBA00022676"/>
    </source>
</evidence>
<proteinExistence type="inferred from homology"/>
<dbReference type="PANTHER" id="PTHR31306">
    <property type="entry name" value="ALPHA-1,6-MANNOSYLTRANSFERASE MNN11-RELATED"/>
    <property type="match status" value="1"/>
</dbReference>
<dbReference type="GO" id="GO:0000139">
    <property type="term" value="C:Golgi membrane"/>
    <property type="evidence" value="ECO:0007669"/>
    <property type="project" value="TreeGrafter"/>
</dbReference>
<name>A0A9P8V1V7_9PEZI</name>
<sequence>MVEGSALAQNEIALRDFYIQHMTLPRIPLNSTVYKPHGAYEWKIKEEYELLWEKPLGKQLCIFDLDNRPFEQEGEIFGPKTLSWTDNPVDMHGLSLGVLQHWLYAKIHGYKYYYVRTGEFEDRRASWKKPSVLGQILKKHQTCVYMDSDAIFNHIDLPLEWLMNYWNIDKNNNSVALAMDPKAEHNVDKQGKLYDNTGFMIVQNRPVTFNMMDDWSVCADEGGKHPDCVEYRTVAFGRPSDQGGFGNFIRYDYKDHVKELPCSEANGFPEDRSECIGTFIKHLWSGKNELIKIAIGEQLPGKFLEIFHKQMMREKDDFYLTEEHLMSDAWLKERVR</sequence>
<reference evidence="4" key="1">
    <citation type="journal article" date="2021" name="Nat. Commun.">
        <title>Genetic determinants of endophytism in the Arabidopsis root mycobiome.</title>
        <authorList>
            <person name="Mesny F."/>
            <person name="Miyauchi S."/>
            <person name="Thiergart T."/>
            <person name="Pickel B."/>
            <person name="Atanasova L."/>
            <person name="Karlsson M."/>
            <person name="Huettel B."/>
            <person name="Barry K.W."/>
            <person name="Haridas S."/>
            <person name="Chen C."/>
            <person name="Bauer D."/>
            <person name="Andreopoulos W."/>
            <person name="Pangilinan J."/>
            <person name="LaButti K."/>
            <person name="Riley R."/>
            <person name="Lipzen A."/>
            <person name="Clum A."/>
            <person name="Drula E."/>
            <person name="Henrissat B."/>
            <person name="Kohler A."/>
            <person name="Grigoriev I.V."/>
            <person name="Martin F.M."/>
            <person name="Hacquard S."/>
        </authorList>
    </citation>
    <scope>NUCLEOTIDE SEQUENCE</scope>
    <source>
        <strain evidence="4">MPI-SDFR-AT-0117</strain>
    </source>
</reference>
<protein>
    <recommendedName>
        <fullName evidence="6">Nucleotide-diphospho-sugar transferase domain-containing protein</fullName>
    </recommendedName>
</protein>
<dbReference type="Gene3D" id="3.90.550.10">
    <property type="entry name" value="Spore Coat Polysaccharide Biosynthesis Protein SpsA, Chain A"/>
    <property type="match status" value="1"/>
</dbReference>
<accession>A0A9P8V1V7</accession>
<dbReference type="OrthoDB" id="3763672at2759"/>
<dbReference type="InterPro" id="IPR029044">
    <property type="entry name" value="Nucleotide-diphossugar_trans"/>
</dbReference>
<keyword evidence="5" id="KW-1185">Reference proteome</keyword>
<gene>
    <name evidence="4" type="ORF">F5X68DRAFT_143253</name>
</gene>
<evidence type="ECO:0008006" key="6">
    <source>
        <dbReference type="Google" id="ProtNLM"/>
    </source>
</evidence>
<dbReference type="GO" id="GO:0016757">
    <property type="term" value="F:glycosyltransferase activity"/>
    <property type="evidence" value="ECO:0007669"/>
    <property type="project" value="UniProtKB-KW"/>
</dbReference>
<evidence type="ECO:0000256" key="1">
    <source>
        <dbReference type="ARBA" id="ARBA00005664"/>
    </source>
</evidence>
<comment type="similarity">
    <text evidence="1">Belongs to the glycosyltransferase 34 family.</text>
</comment>
<dbReference type="Pfam" id="PF05637">
    <property type="entry name" value="Glyco_transf_34"/>
    <property type="match status" value="1"/>
</dbReference>
<dbReference type="Proteomes" id="UP000770015">
    <property type="component" value="Unassembled WGS sequence"/>
</dbReference>
<dbReference type="EMBL" id="JAGSXJ010000036">
    <property type="protein sequence ID" value="KAH6666466.1"/>
    <property type="molecule type" value="Genomic_DNA"/>
</dbReference>
<evidence type="ECO:0000313" key="4">
    <source>
        <dbReference type="EMBL" id="KAH6666466.1"/>
    </source>
</evidence>
<comment type="caution">
    <text evidence="4">The sequence shown here is derived from an EMBL/GenBank/DDBJ whole genome shotgun (WGS) entry which is preliminary data.</text>
</comment>
<dbReference type="GO" id="GO:0006487">
    <property type="term" value="P:protein N-linked glycosylation"/>
    <property type="evidence" value="ECO:0007669"/>
    <property type="project" value="TreeGrafter"/>
</dbReference>
<evidence type="ECO:0000313" key="5">
    <source>
        <dbReference type="Proteomes" id="UP000770015"/>
    </source>
</evidence>
<dbReference type="InterPro" id="IPR008630">
    <property type="entry name" value="Glyco_trans_34"/>
</dbReference>
<organism evidence="4 5">
    <name type="scientific">Plectosphaerella plurivora</name>
    <dbReference type="NCBI Taxonomy" id="936078"/>
    <lineage>
        <taxon>Eukaryota</taxon>
        <taxon>Fungi</taxon>
        <taxon>Dikarya</taxon>
        <taxon>Ascomycota</taxon>
        <taxon>Pezizomycotina</taxon>
        <taxon>Sordariomycetes</taxon>
        <taxon>Hypocreomycetidae</taxon>
        <taxon>Glomerellales</taxon>
        <taxon>Plectosphaerellaceae</taxon>
        <taxon>Plectosphaerella</taxon>
    </lineage>
</organism>